<keyword evidence="4" id="KW-0274">FAD</keyword>
<gene>
    <name evidence="8" type="ORF">V5O48_019483</name>
</gene>
<keyword evidence="7" id="KW-0503">Monooxygenase</keyword>
<feature type="non-terminal residue" evidence="8">
    <location>
        <position position="1"/>
    </location>
</feature>
<evidence type="ECO:0000256" key="7">
    <source>
        <dbReference type="ARBA" id="ARBA00023033"/>
    </source>
</evidence>
<dbReference type="InterPro" id="IPR050775">
    <property type="entry name" value="FAD-binding_Monooxygenases"/>
</dbReference>
<comment type="caution">
    <text evidence="8">The sequence shown here is derived from an EMBL/GenBank/DDBJ whole genome shotgun (WGS) entry which is preliminary data.</text>
</comment>
<comment type="cofactor">
    <cofactor evidence="1">
        <name>FAD</name>
        <dbReference type="ChEBI" id="CHEBI:57692"/>
    </cofactor>
</comment>
<evidence type="ECO:0008006" key="10">
    <source>
        <dbReference type="Google" id="ProtNLM"/>
    </source>
</evidence>
<dbReference type="EMBL" id="JBAHYK010005052">
    <property type="protein sequence ID" value="KAL0562602.1"/>
    <property type="molecule type" value="Genomic_DNA"/>
</dbReference>
<accession>A0ABR3EIA5</accession>
<keyword evidence="9" id="KW-1185">Reference proteome</keyword>
<dbReference type="SUPFAM" id="SSF51905">
    <property type="entry name" value="FAD/NAD(P)-binding domain"/>
    <property type="match status" value="1"/>
</dbReference>
<keyword evidence="3" id="KW-0285">Flavoprotein</keyword>
<organism evidence="8 9">
    <name type="scientific">Marasmius crinis-equi</name>
    <dbReference type="NCBI Taxonomy" id="585013"/>
    <lineage>
        <taxon>Eukaryota</taxon>
        <taxon>Fungi</taxon>
        <taxon>Dikarya</taxon>
        <taxon>Basidiomycota</taxon>
        <taxon>Agaricomycotina</taxon>
        <taxon>Agaricomycetes</taxon>
        <taxon>Agaricomycetidae</taxon>
        <taxon>Agaricales</taxon>
        <taxon>Marasmiineae</taxon>
        <taxon>Marasmiaceae</taxon>
        <taxon>Marasmius</taxon>
    </lineage>
</organism>
<dbReference type="Proteomes" id="UP001465976">
    <property type="component" value="Unassembled WGS sequence"/>
</dbReference>
<protein>
    <recommendedName>
        <fullName evidence="10">Flavin-containing monooxygenase</fullName>
    </recommendedName>
</protein>
<sequence>KLVALDIPIRSSPIPIPTSAIHMQTKNQELIIDALIVGAGFGGILMLHRLREEGLSVKIFEAGEDLGGIWHWNSYPGARVDS</sequence>
<dbReference type="PANTHER" id="PTHR43098">
    <property type="entry name" value="L-ORNITHINE N(5)-MONOOXYGENASE-RELATED"/>
    <property type="match status" value="1"/>
</dbReference>
<evidence type="ECO:0000256" key="3">
    <source>
        <dbReference type="ARBA" id="ARBA00022630"/>
    </source>
</evidence>
<name>A0ABR3EIA5_9AGAR</name>
<dbReference type="InterPro" id="IPR036188">
    <property type="entry name" value="FAD/NAD-bd_sf"/>
</dbReference>
<dbReference type="Pfam" id="PF13450">
    <property type="entry name" value="NAD_binding_8"/>
    <property type="match status" value="1"/>
</dbReference>
<reference evidence="8 9" key="1">
    <citation type="submission" date="2024-02" db="EMBL/GenBank/DDBJ databases">
        <title>A draft genome for the cacao thread blight pathogen Marasmius crinis-equi.</title>
        <authorList>
            <person name="Cohen S.P."/>
            <person name="Baruah I.K."/>
            <person name="Amoako-Attah I."/>
            <person name="Bukari Y."/>
            <person name="Meinhardt L.W."/>
            <person name="Bailey B.A."/>
        </authorList>
    </citation>
    <scope>NUCLEOTIDE SEQUENCE [LARGE SCALE GENOMIC DNA]</scope>
    <source>
        <strain evidence="8 9">GH-76</strain>
    </source>
</reference>
<evidence type="ECO:0000313" key="8">
    <source>
        <dbReference type="EMBL" id="KAL0562602.1"/>
    </source>
</evidence>
<proteinExistence type="inferred from homology"/>
<feature type="non-terminal residue" evidence="8">
    <location>
        <position position="82"/>
    </location>
</feature>
<evidence type="ECO:0000256" key="5">
    <source>
        <dbReference type="ARBA" id="ARBA00022857"/>
    </source>
</evidence>
<keyword evidence="5" id="KW-0521">NADP</keyword>
<evidence type="ECO:0000256" key="6">
    <source>
        <dbReference type="ARBA" id="ARBA00023002"/>
    </source>
</evidence>
<keyword evidence="6" id="KW-0560">Oxidoreductase</keyword>
<dbReference type="PANTHER" id="PTHR43098:SF3">
    <property type="entry name" value="L-ORNITHINE N(5)-MONOOXYGENASE-RELATED"/>
    <property type="match status" value="1"/>
</dbReference>
<evidence type="ECO:0000256" key="1">
    <source>
        <dbReference type="ARBA" id="ARBA00001974"/>
    </source>
</evidence>
<dbReference type="Gene3D" id="3.50.50.60">
    <property type="entry name" value="FAD/NAD(P)-binding domain"/>
    <property type="match status" value="1"/>
</dbReference>
<comment type="similarity">
    <text evidence="2">Belongs to the FAD-binding monooxygenase family.</text>
</comment>
<evidence type="ECO:0000256" key="2">
    <source>
        <dbReference type="ARBA" id="ARBA00010139"/>
    </source>
</evidence>
<evidence type="ECO:0000256" key="4">
    <source>
        <dbReference type="ARBA" id="ARBA00022827"/>
    </source>
</evidence>
<evidence type="ECO:0000313" key="9">
    <source>
        <dbReference type="Proteomes" id="UP001465976"/>
    </source>
</evidence>